<dbReference type="Gene3D" id="1.20.1280.170">
    <property type="entry name" value="Exocyst complex component Exo70"/>
    <property type="match status" value="1"/>
</dbReference>
<protein>
    <recommendedName>
        <fullName evidence="3">Exocyst subunit Exo70 family protein</fullName>
    </recommendedName>
</protein>
<comment type="similarity">
    <text evidence="1 3">Belongs to the EXO70 family.</text>
</comment>
<dbReference type="GO" id="GO:0000145">
    <property type="term" value="C:exocyst"/>
    <property type="evidence" value="ECO:0007669"/>
    <property type="project" value="InterPro"/>
</dbReference>
<name>A0AAV8SS14_9ROSI</name>
<organism evidence="5 6">
    <name type="scientific">Erythroxylum novogranatense</name>
    <dbReference type="NCBI Taxonomy" id="1862640"/>
    <lineage>
        <taxon>Eukaryota</taxon>
        <taxon>Viridiplantae</taxon>
        <taxon>Streptophyta</taxon>
        <taxon>Embryophyta</taxon>
        <taxon>Tracheophyta</taxon>
        <taxon>Spermatophyta</taxon>
        <taxon>Magnoliopsida</taxon>
        <taxon>eudicotyledons</taxon>
        <taxon>Gunneridae</taxon>
        <taxon>Pentapetalae</taxon>
        <taxon>rosids</taxon>
        <taxon>fabids</taxon>
        <taxon>Malpighiales</taxon>
        <taxon>Erythroxylaceae</taxon>
        <taxon>Erythroxylum</taxon>
    </lineage>
</organism>
<sequence length="675" mass="77532">MADVDAIDKLVIARNLLKTSLESSRVLTSHLGNCSQRLNGTGQRLQSLESEMRSNPVQKCAFFAIKDHIDRAIGPALAVVKVYDSIRDLEKSLLAESCSPLSAYLLVVKQLEEALKFLSANCGLASQWLEAILHFMKDNTVINEHYFFCINKALRILSEVQVREKRACLGGGLLFLALDKLEIRFEQLLTEYSVPTALALVSESFQKQDCDVQSPLPVAVIEQLRVIVGRIGANNRLQNCFTTYVEIRSKNAKTSLKTLDLDYLQKSITDSDDVQDIDGFIDQWCQHFKLAVKHVFAVEFKLCSDIFEKLGSNLWMSSFVEIAVQSGIVCFLNFGVNITKCKKDPMKLLKLLDVFEFLHHMRVDFNRLFGGESCSKIQTLTRDLIKRVVDGAWEIFFELPLQVKLQRQSIPPADGSVPKLVSFVTDYSNYLIGDHYKPLLCQIILIRQSWEHAEHEEGILTAQIYNIMKEIAQNLDTWSKAHRDVALYYVFMMNNHCHFSNLKGTKLGDMMGESWLRAHQQYTDYYMTHYTRECWGRILASIREESQIYNSPKRGFCNDLVKKRLRRFNEAFDEMYVRHSKWVVPDEKLRLRICKLLVLAFIPVYRIYLQNIGILAENDASPSRYVKYTTEGLESMLSSLFQPQLMKCSTTKQTHFIQRLKCMVTDHLLLTLAAV</sequence>
<dbReference type="GO" id="GO:0015031">
    <property type="term" value="P:protein transport"/>
    <property type="evidence" value="ECO:0007669"/>
    <property type="project" value="UniProtKB-KW"/>
</dbReference>
<dbReference type="Pfam" id="PF03081">
    <property type="entry name" value="Exo70_C"/>
    <property type="match status" value="1"/>
</dbReference>
<dbReference type="PANTHER" id="PTHR12542">
    <property type="entry name" value="EXOCYST COMPLEX PROTEIN EXO70"/>
    <property type="match status" value="1"/>
</dbReference>
<evidence type="ECO:0000313" key="6">
    <source>
        <dbReference type="Proteomes" id="UP001159364"/>
    </source>
</evidence>
<accession>A0AAV8SS14</accession>
<dbReference type="Proteomes" id="UP001159364">
    <property type="component" value="Linkage Group LG09"/>
</dbReference>
<feature type="domain" description="Exocyst complex subunit Exo70 C-terminal" evidence="4">
    <location>
        <begin position="283"/>
        <end position="639"/>
    </location>
</feature>
<keyword evidence="2 3" id="KW-0813">Transport</keyword>
<dbReference type="InterPro" id="IPR004140">
    <property type="entry name" value="Exo70"/>
</dbReference>
<evidence type="ECO:0000256" key="3">
    <source>
        <dbReference type="RuleBase" id="RU365026"/>
    </source>
</evidence>
<keyword evidence="3" id="KW-0268">Exocytosis</keyword>
<dbReference type="PANTHER" id="PTHR12542:SF95">
    <property type="entry name" value="EXOCYST SUBUNIT EXO70 FAMILY PROTEIN"/>
    <property type="match status" value="1"/>
</dbReference>
<dbReference type="SUPFAM" id="SSF74788">
    <property type="entry name" value="Cullin repeat-like"/>
    <property type="match status" value="1"/>
</dbReference>
<comment type="caution">
    <text evidence="5">The sequence shown here is derived from an EMBL/GenBank/DDBJ whole genome shotgun (WGS) entry which is preliminary data.</text>
</comment>
<keyword evidence="3" id="KW-0653">Protein transport</keyword>
<evidence type="ECO:0000313" key="5">
    <source>
        <dbReference type="EMBL" id="KAJ8755092.1"/>
    </source>
</evidence>
<dbReference type="InterPro" id="IPR046364">
    <property type="entry name" value="Exo70_C"/>
</dbReference>
<keyword evidence="6" id="KW-1185">Reference proteome</keyword>
<dbReference type="Pfam" id="PF20669">
    <property type="entry name" value="Exo70_N"/>
    <property type="match status" value="1"/>
</dbReference>
<dbReference type="AlphaFoldDB" id="A0AAV8SS14"/>
<gene>
    <name evidence="5" type="ORF">K2173_016784</name>
</gene>
<proteinExistence type="inferred from homology"/>
<comment type="function">
    <text evidence="3">Component of the exocyst complex.</text>
</comment>
<evidence type="ECO:0000259" key="4">
    <source>
        <dbReference type="Pfam" id="PF03081"/>
    </source>
</evidence>
<evidence type="ECO:0000256" key="1">
    <source>
        <dbReference type="ARBA" id="ARBA00006756"/>
    </source>
</evidence>
<dbReference type="GO" id="GO:0005546">
    <property type="term" value="F:phosphatidylinositol-4,5-bisphosphate binding"/>
    <property type="evidence" value="ECO:0007669"/>
    <property type="project" value="InterPro"/>
</dbReference>
<dbReference type="InterPro" id="IPR016159">
    <property type="entry name" value="Cullin_repeat-like_dom_sf"/>
</dbReference>
<dbReference type="GO" id="GO:0006887">
    <property type="term" value="P:exocytosis"/>
    <property type="evidence" value="ECO:0007669"/>
    <property type="project" value="UniProtKB-KW"/>
</dbReference>
<dbReference type="EMBL" id="JAIWQS010000009">
    <property type="protein sequence ID" value="KAJ8755092.1"/>
    <property type="molecule type" value="Genomic_DNA"/>
</dbReference>
<reference evidence="5 6" key="1">
    <citation type="submission" date="2021-09" db="EMBL/GenBank/DDBJ databases">
        <title>Genomic insights and catalytic innovation underlie evolution of tropane alkaloids biosynthesis.</title>
        <authorList>
            <person name="Wang Y.-J."/>
            <person name="Tian T."/>
            <person name="Huang J.-P."/>
            <person name="Huang S.-X."/>
        </authorList>
    </citation>
    <scope>NUCLEOTIDE SEQUENCE [LARGE SCALE GENOMIC DNA]</scope>
    <source>
        <strain evidence="5">KIB-2018</strain>
        <tissue evidence="5">Leaf</tissue>
    </source>
</reference>
<evidence type="ECO:0000256" key="2">
    <source>
        <dbReference type="ARBA" id="ARBA00022448"/>
    </source>
</evidence>